<comment type="subcellular location">
    <subcellularLocation>
        <location evidence="5">Cytoplasm</location>
    </subcellularLocation>
    <subcellularLocation>
        <location evidence="1">Membrane</location>
    </subcellularLocation>
</comment>
<evidence type="ECO:0000313" key="7">
    <source>
        <dbReference type="Proteomes" id="UP000055136"/>
    </source>
</evidence>
<evidence type="ECO:0000256" key="1">
    <source>
        <dbReference type="ARBA" id="ARBA00004370"/>
    </source>
</evidence>
<dbReference type="GO" id="GO:0008690">
    <property type="term" value="F:3-deoxy-manno-octulosonate cytidylyltransferase activity"/>
    <property type="evidence" value="ECO:0007669"/>
    <property type="project" value="UniProtKB-UniRule"/>
</dbReference>
<evidence type="ECO:0000256" key="4">
    <source>
        <dbReference type="ARBA" id="ARBA00022985"/>
    </source>
</evidence>
<dbReference type="UniPathway" id="UPA00358">
    <property type="reaction ID" value="UER00476"/>
</dbReference>
<dbReference type="NCBIfam" id="TIGR00466">
    <property type="entry name" value="kdsB"/>
    <property type="match status" value="1"/>
</dbReference>
<dbReference type="Gene3D" id="3.90.550.10">
    <property type="entry name" value="Spore Coat Polysaccharide Biosynthesis Protein SpsA, Chain A"/>
    <property type="match status" value="1"/>
</dbReference>
<dbReference type="SUPFAM" id="SSF53448">
    <property type="entry name" value="Nucleotide-diphospho-sugar transferases"/>
    <property type="match status" value="1"/>
</dbReference>
<comment type="function">
    <text evidence="5">Activates KDO (a required 8-carbon sugar) for incorporation into bacterial lipopolysaccharide in Gram-negative bacteria.</text>
</comment>
<dbReference type="NCBIfam" id="NF009905">
    <property type="entry name" value="PRK13368.1"/>
    <property type="match status" value="1"/>
</dbReference>
<dbReference type="STRING" id="1748243.Tel_09680"/>
<reference evidence="6" key="1">
    <citation type="submission" date="2015-10" db="EMBL/GenBank/DDBJ databases">
        <title>Description of Candidatus Tenderia electrophaga gen. nov, sp. nov., an Uncultivated Electroautotroph from a Biocathode Enrichment.</title>
        <authorList>
            <person name="Eddie B.J."/>
            <person name="Malanoski A.P."/>
            <person name="Wang Z."/>
            <person name="Hall R.J."/>
            <person name="Oh S.D."/>
            <person name="Heiner C."/>
            <person name="Lin B."/>
            <person name="Strycharz-Glaven S.M."/>
        </authorList>
    </citation>
    <scope>NUCLEOTIDE SEQUENCE [LARGE SCALE GENOMIC DNA]</scope>
    <source>
        <strain evidence="6">NRL1</strain>
    </source>
</reference>
<evidence type="ECO:0000256" key="3">
    <source>
        <dbReference type="ARBA" id="ARBA00022695"/>
    </source>
</evidence>
<dbReference type="NCBIfam" id="NF003950">
    <property type="entry name" value="PRK05450.1-3"/>
    <property type="match status" value="1"/>
</dbReference>
<dbReference type="InterPro" id="IPR004528">
    <property type="entry name" value="KdsB"/>
</dbReference>
<dbReference type="InterPro" id="IPR003329">
    <property type="entry name" value="Cytidylyl_trans"/>
</dbReference>
<name>A0A0S2TE10_9GAMM</name>
<evidence type="ECO:0000256" key="2">
    <source>
        <dbReference type="ARBA" id="ARBA00022679"/>
    </source>
</evidence>
<dbReference type="NCBIfam" id="NF003952">
    <property type="entry name" value="PRK05450.1-5"/>
    <property type="match status" value="1"/>
</dbReference>
<keyword evidence="4 5" id="KW-0448">Lipopolysaccharide biosynthesis</keyword>
<dbReference type="InterPro" id="IPR029044">
    <property type="entry name" value="Nucleotide-diphossugar_trans"/>
</dbReference>
<dbReference type="GO" id="GO:0009103">
    <property type="term" value="P:lipopolysaccharide biosynthetic process"/>
    <property type="evidence" value="ECO:0007669"/>
    <property type="project" value="UniProtKB-UniRule"/>
</dbReference>
<dbReference type="GO" id="GO:0016020">
    <property type="term" value="C:membrane"/>
    <property type="evidence" value="ECO:0007669"/>
    <property type="project" value="UniProtKB-SubCell"/>
</dbReference>
<dbReference type="GO" id="GO:0033468">
    <property type="term" value="P:CMP-keto-3-deoxy-D-manno-octulosonic acid biosynthetic process"/>
    <property type="evidence" value="ECO:0007669"/>
    <property type="project" value="UniProtKB-UniRule"/>
</dbReference>
<organism evidence="6 7">
    <name type="scientific">Candidatus Tenderia electrophaga</name>
    <dbReference type="NCBI Taxonomy" id="1748243"/>
    <lineage>
        <taxon>Bacteria</taxon>
        <taxon>Pseudomonadati</taxon>
        <taxon>Pseudomonadota</taxon>
        <taxon>Gammaproteobacteria</taxon>
        <taxon>Candidatus Tenderiales</taxon>
        <taxon>Candidatus Tenderiaceae</taxon>
        <taxon>Candidatus Tenderia</taxon>
    </lineage>
</organism>
<evidence type="ECO:0000313" key="6">
    <source>
        <dbReference type="EMBL" id="ALP53399.1"/>
    </source>
</evidence>
<keyword evidence="2 5" id="KW-0808">Transferase</keyword>
<evidence type="ECO:0000256" key="5">
    <source>
        <dbReference type="HAMAP-Rule" id="MF_00057"/>
    </source>
</evidence>
<dbReference type="EMBL" id="CP013099">
    <property type="protein sequence ID" value="ALP53399.1"/>
    <property type="molecule type" value="Genomic_DNA"/>
</dbReference>
<dbReference type="PANTHER" id="PTHR42866">
    <property type="entry name" value="3-DEOXY-MANNO-OCTULOSONATE CYTIDYLYLTRANSFERASE"/>
    <property type="match status" value="1"/>
</dbReference>
<comment type="catalytic activity">
    <reaction evidence="5">
        <text>3-deoxy-alpha-D-manno-oct-2-ulosonate + CTP = CMP-3-deoxy-beta-D-manno-octulosonate + diphosphate</text>
        <dbReference type="Rhea" id="RHEA:23448"/>
        <dbReference type="ChEBI" id="CHEBI:33019"/>
        <dbReference type="ChEBI" id="CHEBI:37563"/>
        <dbReference type="ChEBI" id="CHEBI:85986"/>
        <dbReference type="ChEBI" id="CHEBI:85987"/>
        <dbReference type="EC" id="2.7.7.38"/>
    </reaction>
</comment>
<sequence>MRFTVVIPARYQSTRLPGKPLLDIAGKPMIQHVYERARESGADRVIIATDDARVAEAAAGFSAEVCMTLAEHGSGTERLSEVVGKIGLEDGAIVVNLQGDEPLMPPALIHQVAQNLAAHGAASVATLMERIHSAGALFDPHCVKVISDREGYALYFSRAPIPWDRDAFSVTTEELPQQAVHYRHIGLYAYRAGFIRQYVSWPVTELEKMESLEQLRVLWHGHKIHVAEAQACAVAGVDTEADLARVRSEFKADEKRLDR</sequence>
<keyword evidence="3 5" id="KW-0548">Nucleotidyltransferase</keyword>
<dbReference type="KEGG" id="tee:Tel_09680"/>
<comment type="pathway">
    <text evidence="5">Nucleotide-sugar biosynthesis; CMP-3-deoxy-D-manno-octulosonate biosynthesis; CMP-3-deoxy-D-manno-octulosonate from 3-deoxy-D-manno-octulosonate and CTP: step 1/1.</text>
</comment>
<dbReference type="Pfam" id="PF02348">
    <property type="entry name" value="CTP_transf_3"/>
    <property type="match status" value="1"/>
</dbReference>
<dbReference type="Proteomes" id="UP000055136">
    <property type="component" value="Chromosome"/>
</dbReference>
<dbReference type="CDD" id="cd02517">
    <property type="entry name" value="CMP-KDO-Synthetase"/>
    <property type="match status" value="1"/>
</dbReference>
<dbReference type="FunFam" id="3.90.550.10:FF:000011">
    <property type="entry name" value="3-deoxy-manno-octulosonate cytidylyltransferase"/>
    <property type="match status" value="1"/>
</dbReference>
<comment type="similarity">
    <text evidence="5">Belongs to the KdsB family.</text>
</comment>
<proteinExistence type="inferred from homology"/>
<keyword evidence="5" id="KW-0963">Cytoplasm</keyword>
<keyword evidence="7" id="KW-1185">Reference proteome</keyword>
<dbReference type="HAMAP" id="MF_00057">
    <property type="entry name" value="KdsB"/>
    <property type="match status" value="1"/>
</dbReference>
<accession>A0A0S2TE10</accession>
<dbReference type="EC" id="2.7.7.38" evidence="5"/>
<dbReference type="PANTHER" id="PTHR42866:SF2">
    <property type="entry name" value="3-DEOXY-MANNO-OCTULOSONATE CYTIDYLYLTRANSFERASE, MITOCHONDRIAL"/>
    <property type="match status" value="1"/>
</dbReference>
<dbReference type="GO" id="GO:0005829">
    <property type="term" value="C:cytosol"/>
    <property type="evidence" value="ECO:0007669"/>
    <property type="project" value="TreeGrafter"/>
</dbReference>
<protein>
    <recommendedName>
        <fullName evidence="5">3-deoxy-manno-octulosonate cytidylyltransferase</fullName>
        <ecNumber evidence="5">2.7.7.38</ecNumber>
    </recommendedName>
    <alternativeName>
        <fullName evidence="5">CMP-2-keto-3-deoxyoctulosonic acid synthase</fullName>
        <shortName evidence="5">CKS</shortName>
        <shortName evidence="5">CMP-KDO synthase</shortName>
    </alternativeName>
</protein>
<gene>
    <name evidence="5" type="primary">kdsB</name>
    <name evidence="6" type="ORF">Tel_09680</name>
</gene>
<dbReference type="AlphaFoldDB" id="A0A0S2TE10"/>